<evidence type="ECO:0000256" key="13">
    <source>
        <dbReference type="ARBA" id="ARBA00023212"/>
    </source>
</evidence>
<dbReference type="GO" id="GO:0007059">
    <property type="term" value="P:chromosome segregation"/>
    <property type="evidence" value="ECO:0007669"/>
    <property type="project" value="UniProtKB-KW"/>
</dbReference>
<evidence type="ECO:0000256" key="4">
    <source>
        <dbReference type="ARBA" id="ARBA00005366"/>
    </source>
</evidence>
<organism evidence="20 21">
    <name type="scientific">Zygosaccharomyces mellis</name>
    <dbReference type="NCBI Taxonomy" id="42258"/>
    <lineage>
        <taxon>Eukaryota</taxon>
        <taxon>Fungi</taxon>
        <taxon>Dikarya</taxon>
        <taxon>Ascomycota</taxon>
        <taxon>Saccharomycotina</taxon>
        <taxon>Saccharomycetes</taxon>
        <taxon>Saccharomycetales</taxon>
        <taxon>Saccharomycetaceae</taxon>
        <taxon>Zygosaccharomyces</taxon>
    </lineage>
</organism>
<sequence>MDSFALNKLIPQMFEEMRSNLGKGPDDTNNHPNSQNSVITTQSLLKELEVLDKIIPMVENVENSLKLSIPQHLERIHEICKSTNSMLDSWIDIQSQAGYINKLMRSSAYLRHTSTLTTTNGTSSEELLAVETKENEYLKEQLRQEQGKEISRKNLQTQPKQDQLKGAQTNSRVTKPGNSKIPRSKVTRSDIPSVTERLTRPTASSTRKMFR</sequence>
<keyword evidence="7" id="KW-0132">Cell division</keyword>
<dbReference type="GO" id="GO:0051301">
    <property type="term" value="P:cell division"/>
    <property type="evidence" value="ECO:0007669"/>
    <property type="project" value="UniProtKB-KW"/>
</dbReference>
<keyword evidence="14" id="KW-0539">Nucleus</keyword>
<keyword evidence="13" id="KW-0206">Cytoskeleton</keyword>
<dbReference type="GO" id="GO:0005874">
    <property type="term" value="C:microtubule"/>
    <property type="evidence" value="ECO:0007669"/>
    <property type="project" value="UniProtKB-KW"/>
</dbReference>
<evidence type="ECO:0000256" key="3">
    <source>
        <dbReference type="ARBA" id="ARBA00004629"/>
    </source>
</evidence>
<dbReference type="EMBL" id="BIMX01000007">
    <property type="protein sequence ID" value="GCE98925.1"/>
    <property type="molecule type" value="Genomic_DNA"/>
</dbReference>
<evidence type="ECO:0000256" key="11">
    <source>
        <dbReference type="ARBA" id="ARBA00022838"/>
    </source>
</evidence>
<evidence type="ECO:0000256" key="6">
    <source>
        <dbReference type="ARBA" id="ARBA00022490"/>
    </source>
</evidence>
<name>A0A4C2E483_9SACH</name>
<evidence type="ECO:0000256" key="19">
    <source>
        <dbReference type="SAM" id="MobiDB-lite"/>
    </source>
</evidence>
<evidence type="ECO:0000313" key="21">
    <source>
        <dbReference type="Proteomes" id="UP000301737"/>
    </source>
</evidence>
<keyword evidence="6" id="KW-0963">Cytoplasm</keyword>
<feature type="region of interest" description="Disordered" evidence="19">
    <location>
        <begin position="145"/>
        <end position="211"/>
    </location>
</feature>
<evidence type="ECO:0000256" key="15">
    <source>
        <dbReference type="ARBA" id="ARBA00023306"/>
    </source>
</evidence>
<evidence type="ECO:0000256" key="9">
    <source>
        <dbReference type="ARBA" id="ARBA00022776"/>
    </source>
</evidence>
<evidence type="ECO:0000256" key="5">
    <source>
        <dbReference type="ARBA" id="ARBA00022454"/>
    </source>
</evidence>
<accession>A0A4C2E483</accession>
<comment type="similarity">
    <text evidence="4">Belongs to the DASH complex DUO1 family.</text>
</comment>
<dbReference type="Proteomes" id="UP000301737">
    <property type="component" value="Unassembled WGS sequence"/>
</dbReference>
<proteinExistence type="inferred from homology"/>
<evidence type="ECO:0000256" key="17">
    <source>
        <dbReference type="ARBA" id="ARBA00044152"/>
    </source>
</evidence>
<dbReference type="PANTHER" id="PTHR28216">
    <property type="entry name" value="DASH COMPLEX SUBUNIT DUO1"/>
    <property type="match status" value="1"/>
</dbReference>
<evidence type="ECO:0000256" key="12">
    <source>
        <dbReference type="ARBA" id="ARBA00023054"/>
    </source>
</evidence>
<keyword evidence="15" id="KW-0131">Cell cycle</keyword>
<evidence type="ECO:0000256" key="2">
    <source>
        <dbReference type="ARBA" id="ARBA00004186"/>
    </source>
</evidence>
<comment type="caution">
    <text evidence="20">The sequence shown here is derived from an EMBL/GenBank/DDBJ whole genome shotgun (WGS) entry which is preliminary data.</text>
</comment>
<evidence type="ECO:0000256" key="14">
    <source>
        <dbReference type="ARBA" id="ARBA00023242"/>
    </source>
</evidence>
<keyword evidence="21" id="KW-1185">Reference proteome</keyword>
<dbReference type="GO" id="GO:0072686">
    <property type="term" value="C:mitotic spindle"/>
    <property type="evidence" value="ECO:0007669"/>
    <property type="project" value="InterPro"/>
</dbReference>
<dbReference type="GO" id="GO:0042729">
    <property type="term" value="C:DASH complex"/>
    <property type="evidence" value="ECO:0007669"/>
    <property type="project" value="InterPro"/>
</dbReference>
<keyword evidence="5" id="KW-0158">Chromosome</keyword>
<dbReference type="Pfam" id="PF08651">
    <property type="entry name" value="DASH_Duo1"/>
    <property type="match status" value="1"/>
</dbReference>
<evidence type="ECO:0000313" key="20">
    <source>
        <dbReference type="EMBL" id="GCE98925.1"/>
    </source>
</evidence>
<feature type="compositionally biased region" description="Polar residues" evidence="19">
    <location>
        <begin position="201"/>
        <end position="211"/>
    </location>
</feature>
<dbReference type="AlphaFoldDB" id="A0A4C2E483"/>
<keyword evidence="8" id="KW-0493">Microtubule</keyword>
<feature type="compositionally biased region" description="Polar residues" evidence="19">
    <location>
        <begin position="153"/>
        <end position="177"/>
    </location>
</feature>
<keyword evidence="12" id="KW-0175">Coiled coil</keyword>
<evidence type="ECO:0000256" key="8">
    <source>
        <dbReference type="ARBA" id="ARBA00022701"/>
    </source>
</evidence>
<comment type="subcellular location">
    <subcellularLocation>
        <location evidence="3">Chromosome</location>
        <location evidence="3">Centromere</location>
        <location evidence="3">Kinetochore</location>
    </subcellularLocation>
    <subcellularLocation>
        <location evidence="2">Cytoplasm</location>
        <location evidence="2">Cytoskeleton</location>
        <location evidence="2">Spindle</location>
    </subcellularLocation>
    <subcellularLocation>
        <location evidence="1">Nucleus</location>
    </subcellularLocation>
</comment>
<dbReference type="GO" id="GO:0000278">
    <property type="term" value="P:mitotic cell cycle"/>
    <property type="evidence" value="ECO:0007669"/>
    <property type="project" value="InterPro"/>
</dbReference>
<dbReference type="PANTHER" id="PTHR28216:SF1">
    <property type="entry name" value="DASH COMPLEX SUBUNIT DUO1"/>
    <property type="match status" value="1"/>
</dbReference>
<keyword evidence="10" id="KW-0159">Chromosome partition</keyword>
<evidence type="ECO:0000256" key="1">
    <source>
        <dbReference type="ARBA" id="ARBA00004123"/>
    </source>
</evidence>
<keyword evidence="11" id="KW-0995">Kinetochore</keyword>
<dbReference type="OrthoDB" id="4067138at2759"/>
<keyword evidence="9" id="KW-0498">Mitosis</keyword>
<dbReference type="InterPro" id="IPR013960">
    <property type="entry name" value="DASH_Duo1"/>
</dbReference>
<evidence type="ECO:0000256" key="10">
    <source>
        <dbReference type="ARBA" id="ARBA00022829"/>
    </source>
</evidence>
<evidence type="ECO:0000256" key="7">
    <source>
        <dbReference type="ARBA" id="ARBA00022618"/>
    </source>
</evidence>
<keyword evidence="16" id="KW-0137">Centromere</keyword>
<gene>
    <name evidence="20" type="primary">DUO1</name>
    <name evidence="20" type="ORF">ZYGM_002933</name>
</gene>
<evidence type="ECO:0000256" key="18">
    <source>
        <dbReference type="ARBA" id="ARBA00044358"/>
    </source>
</evidence>
<reference evidence="20 21" key="1">
    <citation type="submission" date="2019-01" db="EMBL/GenBank/DDBJ databases">
        <title>Draft Genome Sequencing of Zygosaccharomyces mellis Ca-7.</title>
        <authorList>
            <person name="Shiwa Y."/>
            <person name="Kanesaki Y."/>
            <person name="Ishige T."/>
            <person name="Mura K."/>
            <person name="Hori T."/>
            <person name="Tamura T."/>
        </authorList>
    </citation>
    <scope>NUCLEOTIDE SEQUENCE [LARGE SCALE GENOMIC DNA]</scope>
    <source>
        <strain evidence="20 21">Ca-7</strain>
    </source>
</reference>
<protein>
    <recommendedName>
        <fullName evidence="17">DASH complex subunit DUO1</fullName>
    </recommendedName>
    <alternativeName>
        <fullName evidence="18">Outer kinetochore protein DUO1</fullName>
    </alternativeName>
</protein>
<evidence type="ECO:0000256" key="16">
    <source>
        <dbReference type="ARBA" id="ARBA00023328"/>
    </source>
</evidence>